<reference evidence="1" key="1">
    <citation type="submission" date="2022-11" db="EMBL/GenBank/DDBJ databases">
        <title>Centuries of genome instability and evolution in soft-shell clam transmissible cancer (bioRxiv).</title>
        <authorList>
            <person name="Hart S.F.M."/>
            <person name="Yonemitsu M.A."/>
            <person name="Giersch R.M."/>
            <person name="Beal B.F."/>
            <person name="Arriagada G."/>
            <person name="Davis B.W."/>
            <person name="Ostrander E.A."/>
            <person name="Goff S.P."/>
            <person name="Metzger M.J."/>
        </authorList>
    </citation>
    <scope>NUCLEOTIDE SEQUENCE</scope>
    <source>
        <strain evidence="1">MELC-2E11</strain>
        <tissue evidence="1">Siphon/mantle</tissue>
    </source>
</reference>
<gene>
    <name evidence="1" type="ORF">MAR_037528</name>
</gene>
<organism evidence="1 2">
    <name type="scientific">Mya arenaria</name>
    <name type="common">Soft-shell clam</name>
    <dbReference type="NCBI Taxonomy" id="6604"/>
    <lineage>
        <taxon>Eukaryota</taxon>
        <taxon>Metazoa</taxon>
        <taxon>Spiralia</taxon>
        <taxon>Lophotrochozoa</taxon>
        <taxon>Mollusca</taxon>
        <taxon>Bivalvia</taxon>
        <taxon>Autobranchia</taxon>
        <taxon>Heteroconchia</taxon>
        <taxon>Euheterodonta</taxon>
        <taxon>Imparidentia</taxon>
        <taxon>Neoheterodontei</taxon>
        <taxon>Myida</taxon>
        <taxon>Myoidea</taxon>
        <taxon>Myidae</taxon>
        <taxon>Mya</taxon>
    </lineage>
</organism>
<feature type="non-terminal residue" evidence="1">
    <location>
        <position position="1"/>
    </location>
</feature>
<evidence type="ECO:0000313" key="1">
    <source>
        <dbReference type="EMBL" id="WAR23859.1"/>
    </source>
</evidence>
<name>A0ABY7FRT5_MYAAR</name>
<dbReference type="Gene3D" id="2.120.10.30">
    <property type="entry name" value="TolB, C-terminal domain"/>
    <property type="match status" value="1"/>
</dbReference>
<evidence type="ECO:0000313" key="2">
    <source>
        <dbReference type="Proteomes" id="UP001164746"/>
    </source>
</evidence>
<accession>A0ABY7FRT5</accession>
<proteinExistence type="predicted"/>
<dbReference type="InterPro" id="IPR011042">
    <property type="entry name" value="6-blade_b-propeller_TolB-like"/>
</dbReference>
<protein>
    <submittedName>
        <fullName evidence="1">Uncharacterized protein</fullName>
    </submittedName>
</protein>
<sequence length="81" mass="8923">IVYVAEFGNKRLLGYHRSKSNNLNPAWVIRVEMTSDGRVAEIQEVFADDGSRLFGSTGATNVSGKLVICTVTRQAMVCDMQ</sequence>
<dbReference type="EMBL" id="CP111024">
    <property type="protein sequence ID" value="WAR23859.1"/>
    <property type="molecule type" value="Genomic_DNA"/>
</dbReference>
<keyword evidence="2" id="KW-1185">Reference proteome</keyword>
<dbReference type="Proteomes" id="UP001164746">
    <property type="component" value="Chromosome 13"/>
</dbReference>